<dbReference type="RefSeq" id="WP_120950138.1">
    <property type="nucleotide sequence ID" value="NZ_RBIR01000001.1"/>
</dbReference>
<comment type="caution">
    <text evidence="1">The sequence shown here is derived from an EMBL/GenBank/DDBJ whole genome shotgun (WGS) entry which is preliminary data.</text>
</comment>
<dbReference type="Proteomes" id="UP000276055">
    <property type="component" value="Unassembled WGS sequence"/>
</dbReference>
<evidence type="ECO:0000313" key="1">
    <source>
        <dbReference type="EMBL" id="RKR30021.1"/>
    </source>
</evidence>
<sequence>MRVTIAETVAMMAIGDGVLGALFPVEHCTRWDVGPKPWRECMRMFARHPEITRTISVLQIALGIAWAASLPATPVKGKART</sequence>
<accession>A0A495FMR4</accession>
<dbReference type="EMBL" id="RBIR01000001">
    <property type="protein sequence ID" value="RKR30021.1"/>
    <property type="molecule type" value="Genomic_DNA"/>
</dbReference>
<proteinExistence type="predicted"/>
<dbReference type="AlphaFoldDB" id="A0A495FMR4"/>
<organism evidence="1 2">
    <name type="scientific">Arthrobacter oryzae</name>
    <dbReference type="NCBI Taxonomy" id="409290"/>
    <lineage>
        <taxon>Bacteria</taxon>
        <taxon>Bacillati</taxon>
        <taxon>Actinomycetota</taxon>
        <taxon>Actinomycetes</taxon>
        <taxon>Micrococcales</taxon>
        <taxon>Micrococcaceae</taxon>
        <taxon>Arthrobacter</taxon>
    </lineage>
</organism>
<gene>
    <name evidence="1" type="ORF">C8D78_0340</name>
</gene>
<evidence type="ECO:0000313" key="2">
    <source>
        <dbReference type="Proteomes" id="UP000276055"/>
    </source>
</evidence>
<reference evidence="1 2" key="1">
    <citation type="submission" date="2018-10" db="EMBL/GenBank/DDBJ databases">
        <title>Genomic Encyclopedia of Type Strains, Phase IV (KMG-IV): sequencing the most valuable type-strain genomes for metagenomic binning, comparative biology and taxonomic classification.</title>
        <authorList>
            <person name="Goeker M."/>
        </authorList>
    </citation>
    <scope>NUCLEOTIDE SEQUENCE [LARGE SCALE GENOMIC DNA]</scope>
    <source>
        <strain evidence="1 2">DSM 25586</strain>
    </source>
</reference>
<protein>
    <submittedName>
        <fullName evidence="1">Uncharacterized protein</fullName>
    </submittedName>
</protein>
<dbReference type="OrthoDB" id="4951688at2"/>
<name>A0A495FMR4_9MICC</name>